<dbReference type="Proteomes" id="UP001199916">
    <property type="component" value="Unassembled WGS sequence"/>
</dbReference>
<proteinExistence type="predicted"/>
<keyword evidence="2" id="KW-1185">Reference proteome</keyword>
<evidence type="ECO:0000313" key="2">
    <source>
        <dbReference type="Proteomes" id="UP001199916"/>
    </source>
</evidence>
<organism evidence="1 2">
    <name type="scientific">Paenibacillus profundus</name>
    <dbReference type="NCBI Taxonomy" id="1173085"/>
    <lineage>
        <taxon>Bacteria</taxon>
        <taxon>Bacillati</taxon>
        <taxon>Bacillota</taxon>
        <taxon>Bacilli</taxon>
        <taxon>Bacillales</taxon>
        <taxon>Paenibacillaceae</taxon>
        <taxon>Paenibacillus</taxon>
    </lineage>
</organism>
<protein>
    <submittedName>
        <fullName evidence="1">Zinc ribbon domain-containing protein</fullName>
    </submittedName>
</protein>
<comment type="caution">
    <text evidence="1">The sequence shown here is derived from an EMBL/GenBank/DDBJ whole genome shotgun (WGS) entry which is preliminary data.</text>
</comment>
<accession>A0ABS8YIW5</accession>
<name>A0ABS8YIW5_9BACL</name>
<evidence type="ECO:0000313" key="1">
    <source>
        <dbReference type="EMBL" id="MCE5170271.1"/>
    </source>
</evidence>
<dbReference type="EMBL" id="JAJNBZ010000009">
    <property type="protein sequence ID" value="MCE5170271.1"/>
    <property type="molecule type" value="Genomic_DNA"/>
</dbReference>
<sequence length="77" mass="8674">MGQIEALFSLARGTVCRRCGADIHDTGLRRYGQTCIRLRHLHYRTYQCLCGFHTHRDRVGAINIMRQPGADGNSLSA</sequence>
<gene>
    <name evidence="1" type="ORF">LQV63_13220</name>
</gene>
<reference evidence="1 2" key="1">
    <citation type="submission" date="2021-11" db="EMBL/GenBank/DDBJ databases">
        <title>Draft genome sequence of Paenibacillus profundus YoMME, a new Gram-positive bacteria with exoelectrogenic properties.</title>
        <authorList>
            <person name="Hubenova Y."/>
            <person name="Hubenova E."/>
            <person name="Manasiev Y."/>
            <person name="Peykov S."/>
            <person name="Mitov M."/>
        </authorList>
    </citation>
    <scope>NUCLEOTIDE SEQUENCE [LARGE SCALE GENOMIC DNA]</scope>
    <source>
        <strain evidence="1 2">YoMME</strain>
    </source>
</reference>